<dbReference type="AlphaFoldDB" id="A0A136IIB3"/>
<accession>A0A136IIB3</accession>
<keyword evidence="2" id="KW-1185">Reference proteome</keyword>
<sequence length="129" mass="15165">MSRKKAAYQTARFDAIPPLMYNIRYFWLQYSASVRAAARDFEVSEATLRRRVNNKIPTKKPHNHMYRTAAEDINRVHQYFEKLKIQLDKGIPPEDIWNMDETGFRLGVGSDDVIVTKRSRAYKHHISLP</sequence>
<gene>
    <name evidence="1" type="ORF">Micbo1qcDRAFT_212541</name>
</gene>
<proteinExistence type="predicted"/>
<dbReference type="Proteomes" id="UP000070501">
    <property type="component" value="Unassembled WGS sequence"/>
</dbReference>
<evidence type="ECO:0000313" key="2">
    <source>
        <dbReference type="Proteomes" id="UP000070501"/>
    </source>
</evidence>
<organism evidence="1 2">
    <name type="scientific">Microdochium bolleyi</name>
    <dbReference type="NCBI Taxonomy" id="196109"/>
    <lineage>
        <taxon>Eukaryota</taxon>
        <taxon>Fungi</taxon>
        <taxon>Dikarya</taxon>
        <taxon>Ascomycota</taxon>
        <taxon>Pezizomycotina</taxon>
        <taxon>Sordariomycetes</taxon>
        <taxon>Xylariomycetidae</taxon>
        <taxon>Xylariales</taxon>
        <taxon>Microdochiaceae</taxon>
        <taxon>Microdochium</taxon>
    </lineage>
</organism>
<evidence type="ECO:0008006" key="3">
    <source>
        <dbReference type="Google" id="ProtNLM"/>
    </source>
</evidence>
<name>A0A136IIB3_9PEZI</name>
<protein>
    <recommendedName>
        <fullName evidence="3">HTH psq-type domain-containing protein</fullName>
    </recommendedName>
</protein>
<dbReference type="OrthoDB" id="5231586at2759"/>
<dbReference type="InParanoid" id="A0A136IIB3"/>
<dbReference type="EMBL" id="KQ964347">
    <property type="protein sequence ID" value="KXJ84710.1"/>
    <property type="molecule type" value="Genomic_DNA"/>
</dbReference>
<reference evidence="2" key="1">
    <citation type="submission" date="2016-02" db="EMBL/GenBank/DDBJ databases">
        <title>Draft genome sequence of Microdochium bolleyi, a fungal endophyte of beachgrass.</title>
        <authorList>
            <consortium name="DOE Joint Genome Institute"/>
            <person name="David A.S."/>
            <person name="May G."/>
            <person name="Haridas S."/>
            <person name="Lim J."/>
            <person name="Wang M."/>
            <person name="Labutti K."/>
            <person name="Lipzen A."/>
            <person name="Barry K."/>
            <person name="Grigoriev I.V."/>
        </authorList>
    </citation>
    <scope>NUCLEOTIDE SEQUENCE [LARGE SCALE GENOMIC DNA]</scope>
    <source>
        <strain evidence="2">J235TASD1</strain>
    </source>
</reference>
<evidence type="ECO:0000313" key="1">
    <source>
        <dbReference type="EMBL" id="KXJ84710.1"/>
    </source>
</evidence>
<dbReference type="STRING" id="196109.A0A136IIB3"/>